<dbReference type="Proteomes" id="UP001243212">
    <property type="component" value="Unassembled WGS sequence"/>
</dbReference>
<name>A0ABT9NGP1_9ACTO</name>
<accession>A0ABT9NGP1</accession>
<protein>
    <submittedName>
        <fullName evidence="1">Uncharacterized protein</fullName>
    </submittedName>
</protein>
<dbReference type="RefSeq" id="WP_307682776.1">
    <property type="nucleotide sequence ID" value="NZ_JAUSQX010000001.1"/>
</dbReference>
<gene>
    <name evidence="1" type="ORF">J2S70_001143</name>
</gene>
<evidence type="ECO:0000313" key="2">
    <source>
        <dbReference type="Proteomes" id="UP001243212"/>
    </source>
</evidence>
<comment type="caution">
    <text evidence="1">The sequence shown here is derived from an EMBL/GenBank/DDBJ whole genome shotgun (WGS) entry which is preliminary data.</text>
</comment>
<evidence type="ECO:0000313" key="1">
    <source>
        <dbReference type="EMBL" id="MDP9806561.1"/>
    </source>
</evidence>
<reference evidence="1 2" key="1">
    <citation type="submission" date="2023-07" db="EMBL/GenBank/DDBJ databases">
        <title>Sequencing the genomes of 1000 actinobacteria strains.</title>
        <authorList>
            <person name="Klenk H.-P."/>
        </authorList>
    </citation>
    <scope>NUCLEOTIDE SEQUENCE [LARGE SCALE GENOMIC DNA]</scope>
    <source>
        <strain evidence="1 2">DSM 17163</strain>
    </source>
</reference>
<proteinExistence type="predicted"/>
<organism evidence="1 2">
    <name type="scientific">Trueperella bonasi</name>
    <dbReference type="NCBI Taxonomy" id="312286"/>
    <lineage>
        <taxon>Bacteria</taxon>
        <taxon>Bacillati</taxon>
        <taxon>Actinomycetota</taxon>
        <taxon>Actinomycetes</taxon>
        <taxon>Actinomycetales</taxon>
        <taxon>Actinomycetaceae</taxon>
        <taxon>Trueperella</taxon>
    </lineage>
</organism>
<keyword evidence="2" id="KW-1185">Reference proteome</keyword>
<sequence length="172" mass="18917">MPDSSHKVGYQLAQTANTIVYYALPDIVRSNALRKLLRTGIIGAMAYNEFQFWPLEPTMKISADDPQDDFNGADYEEFANNLDEEVNFTQGPALKLVKRMSENPALAAALTTMAGAGAIATIISAERAILRRGERKRAAGDRFAHLKQGLVLGALTHIVVRIIDTFDANHED</sequence>
<dbReference type="EMBL" id="JAUSQX010000001">
    <property type="protein sequence ID" value="MDP9806561.1"/>
    <property type="molecule type" value="Genomic_DNA"/>
</dbReference>